<dbReference type="PANTHER" id="PTHR10846:SF8">
    <property type="entry name" value="INNER MEMBRANE PROTEIN YRBG"/>
    <property type="match status" value="1"/>
</dbReference>
<dbReference type="PANTHER" id="PTHR10846">
    <property type="entry name" value="SODIUM/POTASSIUM/CALCIUM EXCHANGER"/>
    <property type="match status" value="1"/>
</dbReference>
<sequence length="307" mass="33630">MFIGFILLVIGGEFIIRSSVALSLKLNLSKLVIGMTVVAFATSLPELIVSINAAINDSPSIAINNVIGSNIANIGLVLGLTCIIGNMYVEKSFYRIDWPIMFIFSIILYAIIARDNIIDQYDGIVLFSLLIIFIIFILRSSLKTYQQDSIDNNLIHSTNFKIILWLIIASLSLYYGAEWLVYGAINFAEQIGVSEAVISVSIVAIGTSIPELATSLLAIVKNEKGISLGNLIGSNIFNIGSVLGITSIIKPIVVDDTEILSRDIIWMLVFAVLVLLIAIFPKKNVIGKIKGFFLLFLYSIFILLAFA</sequence>
<organism evidence="7">
    <name type="scientific">marine metagenome</name>
    <dbReference type="NCBI Taxonomy" id="408172"/>
    <lineage>
        <taxon>unclassified sequences</taxon>
        <taxon>metagenomes</taxon>
        <taxon>ecological metagenomes</taxon>
    </lineage>
</organism>
<evidence type="ECO:0000313" key="7">
    <source>
        <dbReference type="EMBL" id="SVA05576.1"/>
    </source>
</evidence>
<protein>
    <recommendedName>
        <fullName evidence="6">Sodium/calcium exchanger membrane region domain-containing protein</fullName>
    </recommendedName>
</protein>
<feature type="transmembrane region" description="Helical" evidence="5">
    <location>
        <begin position="31"/>
        <end position="55"/>
    </location>
</feature>
<feature type="transmembrane region" description="Helical" evidence="5">
    <location>
        <begin position="67"/>
        <end position="89"/>
    </location>
</feature>
<feature type="transmembrane region" description="Helical" evidence="5">
    <location>
        <begin position="162"/>
        <end position="185"/>
    </location>
</feature>
<evidence type="ECO:0000256" key="2">
    <source>
        <dbReference type="ARBA" id="ARBA00022692"/>
    </source>
</evidence>
<evidence type="ECO:0000256" key="5">
    <source>
        <dbReference type="SAM" id="Phobius"/>
    </source>
</evidence>
<feature type="transmembrane region" description="Helical" evidence="5">
    <location>
        <begin position="6"/>
        <end position="24"/>
    </location>
</feature>
<dbReference type="GO" id="GO:0005886">
    <property type="term" value="C:plasma membrane"/>
    <property type="evidence" value="ECO:0007669"/>
    <property type="project" value="TreeGrafter"/>
</dbReference>
<dbReference type="AlphaFoldDB" id="A0A381SNJ9"/>
<evidence type="ECO:0000259" key="6">
    <source>
        <dbReference type="Pfam" id="PF01699"/>
    </source>
</evidence>
<keyword evidence="3 5" id="KW-1133">Transmembrane helix</keyword>
<feature type="transmembrane region" description="Helical" evidence="5">
    <location>
        <begin position="197"/>
        <end position="220"/>
    </location>
</feature>
<dbReference type="GO" id="GO:0005262">
    <property type="term" value="F:calcium channel activity"/>
    <property type="evidence" value="ECO:0007669"/>
    <property type="project" value="TreeGrafter"/>
</dbReference>
<dbReference type="InterPro" id="IPR044880">
    <property type="entry name" value="NCX_ion-bd_dom_sf"/>
</dbReference>
<evidence type="ECO:0000256" key="4">
    <source>
        <dbReference type="ARBA" id="ARBA00023136"/>
    </source>
</evidence>
<feature type="transmembrane region" description="Helical" evidence="5">
    <location>
        <begin position="264"/>
        <end position="280"/>
    </location>
</feature>
<evidence type="ECO:0000256" key="3">
    <source>
        <dbReference type="ARBA" id="ARBA00022989"/>
    </source>
</evidence>
<keyword evidence="2 5" id="KW-0812">Transmembrane</keyword>
<dbReference type="GO" id="GO:0006874">
    <property type="term" value="P:intracellular calcium ion homeostasis"/>
    <property type="evidence" value="ECO:0007669"/>
    <property type="project" value="TreeGrafter"/>
</dbReference>
<accession>A0A381SNJ9</accession>
<comment type="subcellular location">
    <subcellularLocation>
        <location evidence="1">Membrane</location>
        <topology evidence="1">Multi-pass membrane protein</topology>
    </subcellularLocation>
</comment>
<feature type="transmembrane region" description="Helical" evidence="5">
    <location>
        <begin position="96"/>
        <end position="112"/>
    </location>
</feature>
<dbReference type="InterPro" id="IPR004837">
    <property type="entry name" value="NaCa_Exmemb"/>
</dbReference>
<proteinExistence type="predicted"/>
<feature type="domain" description="Sodium/calcium exchanger membrane region" evidence="6">
    <location>
        <begin position="2"/>
        <end position="138"/>
    </location>
</feature>
<feature type="transmembrane region" description="Helical" evidence="5">
    <location>
        <begin position="232"/>
        <end position="252"/>
    </location>
</feature>
<dbReference type="GO" id="GO:0008273">
    <property type="term" value="F:calcium, potassium:sodium antiporter activity"/>
    <property type="evidence" value="ECO:0007669"/>
    <property type="project" value="TreeGrafter"/>
</dbReference>
<dbReference type="Gene3D" id="1.20.1420.30">
    <property type="entry name" value="NCX, central ion-binding region"/>
    <property type="match status" value="1"/>
</dbReference>
<gene>
    <name evidence="7" type="ORF">METZ01_LOCUS58430</name>
</gene>
<dbReference type="Pfam" id="PF01699">
    <property type="entry name" value="Na_Ca_ex"/>
    <property type="match status" value="2"/>
</dbReference>
<dbReference type="EMBL" id="UINC01003354">
    <property type="protein sequence ID" value="SVA05576.1"/>
    <property type="molecule type" value="Genomic_DNA"/>
</dbReference>
<name>A0A381SNJ9_9ZZZZ</name>
<evidence type="ECO:0000256" key="1">
    <source>
        <dbReference type="ARBA" id="ARBA00004141"/>
    </source>
</evidence>
<dbReference type="NCBIfam" id="TIGR00367">
    <property type="entry name" value="calcium/sodium antiporter"/>
    <property type="match status" value="1"/>
</dbReference>
<feature type="transmembrane region" description="Helical" evidence="5">
    <location>
        <begin position="124"/>
        <end position="142"/>
    </location>
</feature>
<feature type="domain" description="Sodium/calcium exchanger membrane region" evidence="6">
    <location>
        <begin position="162"/>
        <end position="306"/>
    </location>
</feature>
<keyword evidence="4 5" id="KW-0472">Membrane</keyword>
<dbReference type="InterPro" id="IPR004481">
    <property type="entry name" value="K/Na/Ca-exchanger"/>
</dbReference>
<feature type="transmembrane region" description="Helical" evidence="5">
    <location>
        <begin position="289"/>
        <end position="306"/>
    </location>
</feature>
<reference evidence="7" key="1">
    <citation type="submission" date="2018-05" db="EMBL/GenBank/DDBJ databases">
        <authorList>
            <person name="Lanie J.A."/>
            <person name="Ng W.-L."/>
            <person name="Kazmierczak K.M."/>
            <person name="Andrzejewski T.M."/>
            <person name="Davidsen T.M."/>
            <person name="Wayne K.J."/>
            <person name="Tettelin H."/>
            <person name="Glass J.I."/>
            <person name="Rusch D."/>
            <person name="Podicherti R."/>
            <person name="Tsui H.-C.T."/>
            <person name="Winkler M.E."/>
        </authorList>
    </citation>
    <scope>NUCLEOTIDE SEQUENCE</scope>
</reference>